<name>A0A1Y1XGQ8_9FUNG</name>
<proteinExistence type="predicted"/>
<feature type="compositionally biased region" description="Basic residues" evidence="1">
    <location>
        <begin position="364"/>
        <end position="376"/>
    </location>
</feature>
<dbReference type="AlphaFoldDB" id="A0A1Y1XGQ8"/>
<feature type="region of interest" description="Disordered" evidence="1">
    <location>
        <begin position="264"/>
        <end position="283"/>
    </location>
</feature>
<protein>
    <submittedName>
        <fullName evidence="3">Uncharacterized protein</fullName>
    </submittedName>
</protein>
<evidence type="ECO:0000256" key="2">
    <source>
        <dbReference type="SAM" id="Phobius"/>
    </source>
</evidence>
<evidence type="ECO:0000313" key="4">
    <source>
        <dbReference type="Proteomes" id="UP000193944"/>
    </source>
</evidence>
<keyword evidence="2" id="KW-1133">Transmembrane helix</keyword>
<reference evidence="3 4" key="1">
    <citation type="submission" date="2016-08" db="EMBL/GenBank/DDBJ databases">
        <title>A Parts List for Fungal Cellulosomes Revealed by Comparative Genomics.</title>
        <authorList>
            <consortium name="DOE Joint Genome Institute"/>
            <person name="Haitjema C.H."/>
            <person name="Gilmore S.P."/>
            <person name="Henske J.K."/>
            <person name="Solomon K.V."/>
            <person name="De Groot R."/>
            <person name="Kuo A."/>
            <person name="Mondo S.J."/>
            <person name="Salamov A.A."/>
            <person name="Labutti K."/>
            <person name="Zhao Z."/>
            <person name="Chiniquy J."/>
            <person name="Barry K."/>
            <person name="Brewer H.M."/>
            <person name="Purvine S.O."/>
            <person name="Wright A.T."/>
            <person name="Boxma B."/>
            <person name="Van Alen T."/>
            <person name="Hackstein J.H."/>
            <person name="Baker S.E."/>
            <person name="Grigoriev I.V."/>
            <person name="O'Malley M.A."/>
        </authorList>
    </citation>
    <scope>NUCLEOTIDE SEQUENCE [LARGE SCALE GENOMIC DNA]</scope>
    <source>
        <strain evidence="3 4">S4</strain>
    </source>
</reference>
<evidence type="ECO:0000313" key="3">
    <source>
        <dbReference type="EMBL" id="ORX84927.1"/>
    </source>
</evidence>
<evidence type="ECO:0000256" key="1">
    <source>
        <dbReference type="SAM" id="MobiDB-lite"/>
    </source>
</evidence>
<gene>
    <name evidence="3" type="ORF">BCR32DRAFT_325663</name>
</gene>
<keyword evidence="2" id="KW-0812">Transmembrane</keyword>
<feature type="region of interest" description="Disordered" evidence="1">
    <location>
        <begin position="316"/>
        <end position="376"/>
    </location>
</feature>
<keyword evidence="4" id="KW-1185">Reference proteome</keyword>
<reference evidence="3 4" key="2">
    <citation type="submission" date="2016-08" db="EMBL/GenBank/DDBJ databases">
        <title>Pervasive Adenine N6-methylation of Active Genes in Fungi.</title>
        <authorList>
            <consortium name="DOE Joint Genome Institute"/>
            <person name="Mondo S.J."/>
            <person name="Dannebaum R.O."/>
            <person name="Kuo R.C."/>
            <person name="Labutti K."/>
            <person name="Haridas S."/>
            <person name="Kuo A."/>
            <person name="Salamov A."/>
            <person name="Ahrendt S.R."/>
            <person name="Lipzen A."/>
            <person name="Sullivan W."/>
            <person name="Andreopoulos W.B."/>
            <person name="Clum A."/>
            <person name="Lindquist E."/>
            <person name="Daum C."/>
            <person name="Ramamoorthy G.K."/>
            <person name="Gryganskyi A."/>
            <person name="Culley D."/>
            <person name="Magnuson J.K."/>
            <person name="James T.Y."/>
            <person name="O'Malley M.A."/>
            <person name="Stajich J.E."/>
            <person name="Spatafora J.W."/>
            <person name="Visel A."/>
            <person name="Grigoriev I.V."/>
        </authorList>
    </citation>
    <scope>NUCLEOTIDE SEQUENCE [LARGE SCALE GENOMIC DNA]</scope>
    <source>
        <strain evidence="3 4">S4</strain>
    </source>
</reference>
<accession>A0A1Y1XGQ8</accession>
<organism evidence="3 4">
    <name type="scientific">Anaeromyces robustus</name>
    <dbReference type="NCBI Taxonomy" id="1754192"/>
    <lineage>
        <taxon>Eukaryota</taxon>
        <taxon>Fungi</taxon>
        <taxon>Fungi incertae sedis</taxon>
        <taxon>Chytridiomycota</taxon>
        <taxon>Chytridiomycota incertae sedis</taxon>
        <taxon>Neocallimastigomycetes</taxon>
        <taxon>Neocallimastigales</taxon>
        <taxon>Neocallimastigaceae</taxon>
        <taxon>Anaeromyces</taxon>
    </lineage>
</organism>
<feature type="compositionally biased region" description="Low complexity" evidence="1">
    <location>
        <begin position="328"/>
        <end position="338"/>
    </location>
</feature>
<keyword evidence="2" id="KW-0472">Membrane</keyword>
<dbReference type="OrthoDB" id="2147839at2759"/>
<dbReference type="Proteomes" id="UP000193944">
    <property type="component" value="Unassembled WGS sequence"/>
</dbReference>
<feature type="transmembrane region" description="Helical" evidence="2">
    <location>
        <begin position="16"/>
        <end position="38"/>
    </location>
</feature>
<comment type="caution">
    <text evidence="3">The sequence shown here is derived from an EMBL/GenBank/DDBJ whole genome shotgun (WGS) entry which is preliminary data.</text>
</comment>
<feature type="compositionally biased region" description="Low complexity" evidence="1">
    <location>
        <begin position="348"/>
        <end position="363"/>
    </location>
</feature>
<dbReference type="EMBL" id="MCFG01000043">
    <property type="protein sequence ID" value="ORX84927.1"/>
    <property type="molecule type" value="Genomic_DNA"/>
</dbReference>
<sequence length="434" mass="50941">MIPNNTIYEAGFKNQFFTIVVVSTSLIFATWSITRLIINLSKKEENQKKLNIFYQKCIDLLNYYLDDIKYIEKGFNYFLQFRNKQVYESVAVEDGLLKTCMKKNTIYCDEYYNKVVEKHKANKEKFSKVTIYLTLSNGMTLDYMPKYPWFWDGVELFNGIHPNEKKVYNINYLSPDYIPRFDLFMSENNTTMDKPIVNKIENVKSDEEAICIGSTSSQPSDEEKKLSTLLLTKTLNTPPPSTNNEESSHDGIIIINNQNQNQDFIYNKNDSNNNNDNNNNNNNIEVSIKKEKEEVLLIPIPFEEIKEVKEIKKINIEPKENHHKTQLKQSKSMSQMKKNVNEEKKSLHSSLTKSKSLPNLKQKNNSKKQKYLKKLKHKKQPKIIYPSIPVNPNLSFTPLYEKDIKESKINSRVKHEDMETIYKKLKTEIYQKSK</sequence>